<dbReference type="InterPro" id="IPR012797">
    <property type="entry name" value="CobF"/>
</dbReference>
<dbReference type="PIRSF" id="PIRSF036525">
    <property type="entry name" value="CobF"/>
    <property type="match status" value="1"/>
</dbReference>
<dbReference type="InterPro" id="IPR014777">
    <property type="entry name" value="4pyrrole_Mease_sub1"/>
</dbReference>
<dbReference type="GO" id="GO:0032259">
    <property type="term" value="P:methylation"/>
    <property type="evidence" value="ECO:0007669"/>
    <property type="project" value="UniProtKB-KW"/>
</dbReference>
<dbReference type="STRING" id="1156985.SAMN04488118_108121"/>
<gene>
    <name evidence="8" type="ORF">SAMN04488118_108121</name>
</gene>
<dbReference type="EMBL" id="FMWG01000008">
    <property type="protein sequence ID" value="SCZ68863.1"/>
    <property type="molecule type" value="Genomic_DNA"/>
</dbReference>
<dbReference type="PANTHER" id="PTHR43467">
    <property type="entry name" value="COBALT-PRECORRIN-2 C(20)-METHYLTRANSFERASE"/>
    <property type="match status" value="1"/>
</dbReference>
<dbReference type="Gene3D" id="3.30.950.10">
    <property type="entry name" value="Methyltransferase, Cobalt-precorrin-4 Transmethylase, Domain 2"/>
    <property type="match status" value="1"/>
</dbReference>
<dbReference type="GO" id="GO:0043819">
    <property type="term" value="F:precorrin-6A synthase (deacetylating) activity"/>
    <property type="evidence" value="ECO:0007669"/>
    <property type="project" value="UniProtKB-EC"/>
</dbReference>
<dbReference type="NCBIfam" id="TIGR02434">
    <property type="entry name" value="CobF"/>
    <property type="match status" value="1"/>
</dbReference>
<evidence type="ECO:0000313" key="9">
    <source>
        <dbReference type="Proteomes" id="UP000198767"/>
    </source>
</evidence>
<comment type="catalytic activity">
    <reaction evidence="6">
        <text>precorrin-5 + S-adenosyl-L-methionine + H2O = precorrin-6A + acetate + S-adenosyl-L-homocysteine + 2 H(+)</text>
        <dbReference type="Rhea" id="RHEA:18261"/>
        <dbReference type="ChEBI" id="CHEBI:15377"/>
        <dbReference type="ChEBI" id="CHEBI:15378"/>
        <dbReference type="ChEBI" id="CHEBI:30089"/>
        <dbReference type="ChEBI" id="CHEBI:57856"/>
        <dbReference type="ChEBI" id="CHEBI:59789"/>
        <dbReference type="ChEBI" id="CHEBI:77871"/>
        <dbReference type="ChEBI" id="CHEBI:77872"/>
        <dbReference type="EC" id="2.1.1.152"/>
    </reaction>
</comment>
<keyword evidence="9" id="KW-1185">Reference proteome</keyword>
<dbReference type="CDD" id="cd11643">
    <property type="entry name" value="Precorrin-6A-synthase"/>
    <property type="match status" value="1"/>
</dbReference>
<dbReference type="InterPro" id="IPR035996">
    <property type="entry name" value="4pyrrol_Methylase_sf"/>
</dbReference>
<dbReference type="PANTHER" id="PTHR43467:SF1">
    <property type="entry name" value="PRECORRIN-6A SYNTHASE [DEACETYLATING]"/>
    <property type="match status" value="1"/>
</dbReference>
<keyword evidence="5 6" id="KW-0949">S-adenosyl-L-methionine</keyword>
<dbReference type="AlphaFoldDB" id="A0A1G5R465"/>
<protein>
    <recommendedName>
        <fullName evidence="6">Precorrin-6A synthase [deacetylating]</fullName>
        <ecNumber evidence="6">2.1.1.152</ecNumber>
    </recommendedName>
</protein>
<keyword evidence="4 6" id="KW-0808">Transferase</keyword>
<name>A0A1G5R465_9RHOB</name>
<organism evidence="8 9">
    <name type="scientific">Epibacterium ulvae</name>
    <dbReference type="NCBI Taxonomy" id="1156985"/>
    <lineage>
        <taxon>Bacteria</taxon>
        <taxon>Pseudomonadati</taxon>
        <taxon>Pseudomonadota</taxon>
        <taxon>Alphaproteobacteria</taxon>
        <taxon>Rhodobacterales</taxon>
        <taxon>Roseobacteraceae</taxon>
        <taxon>Epibacterium</taxon>
    </lineage>
</organism>
<evidence type="ECO:0000313" key="8">
    <source>
        <dbReference type="EMBL" id="SCZ68863.1"/>
    </source>
</evidence>
<dbReference type="GO" id="GO:0009236">
    <property type="term" value="P:cobalamin biosynthetic process"/>
    <property type="evidence" value="ECO:0007669"/>
    <property type="project" value="UniProtKB-KW"/>
</dbReference>
<dbReference type="InterPro" id="IPR014776">
    <property type="entry name" value="4pyrrole_Mease_sub2"/>
</dbReference>
<dbReference type="Pfam" id="PF00590">
    <property type="entry name" value="TP_methylase"/>
    <property type="match status" value="1"/>
</dbReference>
<evidence type="ECO:0000256" key="5">
    <source>
        <dbReference type="ARBA" id="ARBA00022691"/>
    </source>
</evidence>
<evidence type="ECO:0000256" key="3">
    <source>
        <dbReference type="ARBA" id="ARBA00022603"/>
    </source>
</evidence>
<evidence type="ECO:0000256" key="1">
    <source>
        <dbReference type="ARBA" id="ARBA00004953"/>
    </source>
</evidence>
<evidence type="ECO:0000256" key="4">
    <source>
        <dbReference type="ARBA" id="ARBA00022679"/>
    </source>
</evidence>
<dbReference type="InterPro" id="IPR000878">
    <property type="entry name" value="4pyrrol_Mease"/>
</dbReference>
<evidence type="ECO:0000256" key="6">
    <source>
        <dbReference type="PIRNR" id="PIRNR036525"/>
    </source>
</evidence>
<feature type="domain" description="Tetrapyrrole methylase" evidence="7">
    <location>
        <begin position="4"/>
        <end position="223"/>
    </location>
</feature>
<reference evidence="8 9" key="1">
    <citation type="submission" date="2016-10" db="EMBL/GenBank/DDBJ databases">
        <authorList>
            <person name="de Groot N.N."/>
        </authorList>
    </citation>
    <scope>NUCLEOTIDE SEQUENCE [LARGE SCALE GENOMIC DNA]</scope>
    <source>
        <strain evidence="8 9">U95</strain>
    </source>
</reference>
<comment type="pathway">
    <text evidence="1">Cofactor biosynthesis; adenosylcobalamin biosynthesis.</text>
</comment>
<keyword evidence="2" id="KW-0169">Cobalamin biosynthesis</keyword>
<dbReference type="Gene3D" id="3.40.1010.10">
    <property type="entry name" value="Cobalt-precorrin-4 Transmethylase, Domain 1"/>
    <property type="match status" value="1"/>
</dbReference>
<dbReference type="RefSeq" id="WP_090219727.1">
    <property type="nucleotide sequence ID" value="NZ_FMWG01000008.1"/>
</dbReference>
<dbReference type="OrthoDB" id="9787471at2"/>
<dbReference type="SUPFAM" id="SSF53790">
    <property type="entry name" value="Tetrapyrrole methylase"/>
    <property type="match status" value="1"/>
</dbReference>
<dbReference type="EC" id="2.1.1.152" evidence="6"/>
<accession>A0A1G5R465</accession>
<evidence type="ECO:0000259" key="7">
    <source>
        <dbReference type="Pfam" id="PF00590"/>
    </source>
</evidence>
<keyword evidence="3 6" id="KW-0489">Methyltransferase</keyword>
<sequence>MYELTLIGIGTGNPDHLTLAAVRALNAQDLILIPNKGAGKDDLAALRHDICAAVIHSPGPHITEFELPERDTRTQDYRRRVDDWHDIIADIWWQNITTTCPDGGKIGFLVWGDPSLYDSTMRIAQRLKSRAAIQLTVIPGITSIQALTAAHAVPLNEINGAVTLTTGRQIRDGGWPASAETVVVMLDGQCSFQTLPQDGLHIWWTAYAGMKNEISISGPLAQVSTDILERRARARQEHGWLMDIYMLRRFAV</sequence>
<proteinExistence type="predicted"/>
<dbReference type="Proteomes" id="UP000198767">
    <property type="component" value="Unassembled WGS sequence"/>
</dbReference>
<comment type="function">
    <text evidence="6">Catalyzes the methylation of C-1 in precorrin-5 and the subsequent extrusion of acetic acid from the resulting intermediate to form cobalt-precorrin-6A.</text>
</comment>
<evidence type="ECO:0000256" key="2">
    <source>
        <dbReference type="ARBA" id="ARBA00022573"/>
    </source>
</evidence>